<dbReference type="EMBL" id="BNCI01000001">
    <property type="protein sequence ID" value="GHF16477.1"/>
    <property type="molecule type" value="Genomic_DNA"/>
</dbReference>
<dbReference type="GO" id="GO:0009271">
    <property type="term" value="P:phage shock"/>
    <property type="evidence" value="ECO:0007669"/>
    <property type="project" value="TreeGrafter"/>
</dbReference>
<dbReference type="PANTHER" id="PTHR31088:SF6">
    <property type="entry name" value="PHAGE SHOCK PROTEIN A"/>
    <property type="match status" value="1"/>
</dbReference>
<name>A0A919AN35_9PROT</name>
<sequence length="230" mass="25917">MGVFTRLTDIINSNINAILEKAEDPNKIIRMVIQEMEDTLIEVRSSAAKAIADQKDVERRLKKLEKAQAEWEKKAELAISKGRDDLAKGALIEKAKVADMAAHMEEELQHLADALSRHEEDVIKLDAKLREAKAKKATLQARHKTVSNQVRVRRNLYDNRIQDAFDRFEKVETRLDRMEAEAESFDLGKGQTLADEINSLESNEEIEKELAALKAKTANDGGSPKKKAAE</sequence>
<dbReference type="PANTHER" id="PTHR31088">
    <property type="entry name" value="MEMBRANE-ASSOCIATED PROTEIN VIPP1, CHLOROPLASTIC"/>
    <property type="match status" value="1"/>
</dbReference>
<keyword evidence="4" id="KW-1185">Reference proteome</keyword>
<gene>
    <name evidence="3" type="ORF">GCM10017044_08460</name>
</gene>
<proteinExistence type="inferred from homology"/>
<dbReference type="InterPro" id="IPR014319">
    <property type="entry name" value="Phageshock_PspA"/>
</dbReference>
<evidence type="ECO:0000313" key="3">
    <source>
        <dbReference type="EMBL" id="GHF16477.1"/>
    </source>
</evidence>
<comment type="caution">
    <text evidence="3">The sequence shown here is derived from an EMBL/GenBank/DDBJ whole genome shotgun (WGS) entry which is preliminary data.</text>
</comment>
<dbReference type="Pfam" id="PF04012">
    <property type="entry name" value="PspA_IM30"/>
    <property type="match status" value="1"/>
</dbReference>
<feature type="coiled-coil region" evidence="2">
    <location>
        <begin position="47"/>
        <end position="181"/>
    </location>
</feature>
<evidence type="ECO:0000256" key="1">
    <source>
        <dbReference type="ARBA" id="ARBA00043985"/>
    </source>
</evidence>
<reference evidence="3" key="1">
    <citation type="journal article" date="2014" name="Int. J. Syst. Evol. Microbiol.">
        <title>Complete genome sequence of Corynebacterium casei LMG S-19264T (=DSM 44701T), isolated from a smear-ripened cheese.</title>
        <authorList>
            <consortium name="US DOE Joint Genome Institute (JGI-PGF)"/>
            <person name="Walter F."/>
            <person name="Albersmeier A."/>
            <person name="Kalinowski J."/>
            <person name="Ruckert C."/>
        </authorList>
    </citation>
    <scope>NUCLEOTIDE SEQUENCE</scope>
    <source>
        <strain evidence="3">KCTC 42590</strain>
    </source>
</reference>
<evidence type="ECO:0000256" key="2">
    <source>
        <dbReference type="SAM" id="Coils"/>
    </source>
</evidence>
<reference evidence="3" key="2">
    <citation type="submission" date="2020-09" db="EMBL/GenBank/DDBJ databases">
        <authorList>
            <person name="Sun Q."/>
            <person name="Kim S."/>
        </authorList>
    </citation>
    <scope>NUCLEOTIDE SEQUENCE</scope>
    <source>
        <strain evidence="3">KCTC 42590</strain>
    </source>
</reference>
<protein>
    <submittedName>
        <fullName evidence="3">Phage shock protein A</fullName>
    </submittedName>
</protein>
<dbReference type="AlphaFoldDB" id="A0A919AN35"/>
<dbReference type="Proteomes" id="UP000630923">
    <property type="component" value="Unassembled WGS sequence"/>
</dbReference>
<evidence type="ECO:0000313" key="4">
    <source>
        <dbReference type="Proteomes" id="UP000630923"/>
    </source>
</evidence>
<dbReference type="InterPro" id="IPR007157">
    <property type="entry name" value="PspA_VIPP1"/>
</dbReference>
<accession>A0A919AN35</accession>
<dbReference type="RefSeq" id="WP_191250297.1">
    <property type="nucleotide sequence ID" value="NZ_BNCI01000001.1"/>
</dbReference>
<keyword evidence="2" id="KW-0175">Coiled coil</keyword>
<organism evidence="3 4">
    <name type="scientific">Kordiimonas sediminis</name>
    <dbReference type="NCBI Taxonomy" id="1735581"/>
    <lineage>
        <taxon>Bacteria</taxon>
        <taxon>Pseudomonadati</taxon>
        <taxon>Pseudomonadota</taxon>
        <taxon>Alphaproteobacteria</taxon>
        <taxon>Kordiimonadales</taxon>
        <taxon>Kordiimonadaceae</taxon>
        <taxon>Kordiimonas</taxon>
    </lineage>
</organism>
<dbReference type="NCBIfam" id="TIGR02977">
    <property type="entry name" value="phageshock_pspA"/>
    <property type="match status" value="1"/>
</dbReference>
<comment type="similarity">
    <text evidence="1">Belongs to the PspA/Vipp/IM30 family.</text>
</comment>
<dbReference type="GO" id="GO:0005829">
    <property type="term" value="C:cytosol"/>
    <property type="evidence" value="ECO:0007669"/>
    <property type="project" value="TreeGrafter"/>
</dbReference>